<sequence length="288" mass="33160">MNDYIELNFKKVEKILVTTDFSDHSKSGLRFAVQLAAQNTYSLTFLNVHHLQTPSAWDAVRMDEYEEEQKELIHSRLVLFVEEIYAAMHMEPRTIQYAVELSVLPESRIVEYAEENSFDYICISTRGAGVLKKFLGTITSTLINQSKVPVIVVPHDYKIGTIKSILYASDLDDSENELIRVVSFAKPLQASVELLNFTSEPWKEENRKIFESRIDKIANYPVSINITEKKQDDHLLEGIELAVKKSEPSLLIMFTHQSRNWFQNVFYAGNSAEYSFHTKVPLLVFRKA</sequence>
<dbReference type="OrthoDB" id="9788959at2"/>
<evidence type="ECO:0000256" key="1">
    <source>
        <dbReference type="ARBA" id="ARBA00008791"/>
    </source>
</evidence>
<evidence type="ECO:0000313" key="6">
    <source>
        <dbReference type="Proteomes" id="UP000273270"/>
    </source>
</evidence>
<dbReference type="KEGG" id="ccau:EG346_19985"/>
<dbReference type="EMBL" id="CP033920">
    <property type="protein sequence ID" value="AZA50316.1"/>
    <property type="molecule type" value="Genomic_DNA"/>
</dbReference>
<dbReference type="CDD" id="cd00293">
    <property type="entry name" value="USP-like"/>
    <property type="match status" value="1"/>
</dbReference>
<reference evidence="6" key="3">
    <citation type="submission" date="2018-11" db="EMBL/GenBank/DDBJ databases">
        <title>Proposal to divide the Flavobacteriaceae and reorganize its genera based on Amino Acid Identity values calculated from whole genome sequences.</title>
        <authorList>
            <person name="Nicholson A.C."/>
            <person name="Gulvik C.A."/>
            <person name="Whitney A.M."/>
            <person name="Humrighouse B.W."/>
            <person name="Bell M."/>
            <person name="Holmes B."/>
            <person name="Steigerwalt A.G."/>
            <person name="Villarma A."/>
            <person name="Sheth M."/>
            <person name="Batra D."/>
            <person name="Pryor J."/>
            <person name="Bernardet J.-F."/>
            <person name="Hugo C."/>
            <person name="Kampfer P."/>
            <person name="Newman J."/>
            <person name="McQuiston J.R."/>
        </authorList>
    </citation>
    <scope>NUCLEOTIDE SEQUENCE [LARGE SCALE GENOMIC DNA]</scope>
    <source>
        <strain evidence="6">G0188</strain>
    </source>
</reference>
<accession>A0A1M7DA12</accession>
<proteinExistence type="inferred from homology"/>
<dbReference type="EMBL" id="UFVQ01000003">
    <property type="protein sequence ID" value="STC98424.1"/>
    <property type="molecule type" value="Genomic_DNA"/>
</dbReference>
<dbReference type="Proteomes" id="UP000255224">
    <property type="component" value="Unassembled WGS sequence"/>
</dbReference>
<dbReference type="PRINTS" id="PR01438">
    <property type="entry name" value="UNVRSLSTRESS"/>
</dbReference>
<dbReference type="Proteomes" id="UP000273270">
    <property type="component" value="Chromosome"/>
</dbReference>
<protein>
    <submittedName>
        <fullName evidence="3 4">Universal stress protein</fullName>
    </submittedName>
</protein>
<reference evidence="4 5" key="1">
    <citation type="submission" date="2018-06" db="EMBL/GenBank/DDBJ databases">
        <authorList>
            <consortium name="Pathogen Informatics"/>
            <person name="Doyle S."/>
        </authorList>
    </citation>
    <scope>NUCLEOTIDE SEQUENCE [LARGE SCALE GENOMIC DNA]</scope>
    <source>
        <strain evidence="4 5">NCTC13533</strain>
    </source>
</reference>
<organism evidence="4 5">
    <name type="scientific">Chryseobacterium carnipullorum</name>
    <dbReference type="NCBI Taxonomy" id="1124835"/>
    <lineage>
        <taxon>Bacteria</taxon>
        <taxon>Pseudomonadati</taxon>
        <taxon>Bacteroidota</taxon>
        <taxon>Flavobacteriia</taxon>
        <taxon>Flavobacteriales</taxon>
        <taxon>Weeksellaceae</taxon>
        <taxon>Chryseobacterium group</taxon>
        <taxon>Chryseobacterium</taxon>
    </lineage>
</organism>
<accession>A0A376E0E2</accession>
<reference evidence="3" key="2">
    <citation type="submission" date="2018-11" db="EMBL/GenBank/DDBJ databases">
        <title>Proposal to divide the Flavobacteriaceae and reorganize its genera based on Amino Acid Identity values calculated from whole genome sequences.</title>
        <authorList>
            <person name="Nicholson A.C."/>
            <person name="Gulvik C.A."/>
            <person name="Whitney A.M."/>
            <person name="Humrighouse B.W."/>
            <person name="Bell M."/>
            <person name="Holmes B."/>
            <person name="Steigerwalt A."/>
            <person name="Villarma A."/>
            <person name="Sheth M."/>
            <person name="Batra D."/>
            <person name="Pryor J."/>
            <person name="Bernardet J.-F."/>
            <person name="Hugo C."/>
            <person name="Kampfer P."/>
            <person name="Newman J."/>
            <person name="Mcquiston J.R."/>
        </authorList>
    </citation>
    <scope>NUCLEOTIDE SEQUENCE [LARGE SCALE GENOMIC DNA]</scope>
    <source>
        <strain evidence="3">G0188</strain>
    </source>
</reference>
<dbReference type="InterPro" id="IPR006016">
    <property type="entry name" value="UspA"/>
</dbReference>
<dbReference type="Gene3D" id="3.40.50.620">
    <property type="entry name" value="HUPs"/>
    <property type="match status" value="2"/>
</dbReference>
<evidence type="ECO:0000313" key="5">
    <source>
        <dbReference type="Proteomes" id="UP000255224"/>
    </source>
</evidence>
<dbReference type="Pfam" id="PF00582">
    <property type="entry name" value="Usp"/>
    <property type="match status" value="1"/>
</dbReference>
<dbReference type="PANTHER" id="PTHR46268">
    <property type="entry name" value="STRESS RESPONSE PROTEIN NHAX"/>
    <property type="match status" value="1"/>
</dbReference>
<keyword evidence="6" id="KW-1185">Reference proteome</keyword>
<name>A0A1M7DA12_CHRCU</name>
<evidence type="ECO:0000313" key="3">
    <source>
        <dbReference type="EMBL" id="AZA50316.1"/>
    </source>
</evidence>
<evidence type="ECO:0000313" key="4">
    <source>
        <dbReference type="EMBL" id="STC98424.1"/>
    </source>
</evidence>
<dbReference type="PANTHER" id="PTHR46268:SF6">
    <property type="entry name" value="UNIVERSAL STRESS PROTEIN UP12"/>
    <property type="match status" value="1"/>
</dbReference>
<evidence type="ECO:0000259" key="2">
    <source>
        <dbReference type="Pfam" id="PF00582"/>
    </source>
</evidence>
<gene>
    <name evidence="3" type="ORF">EG346_19985</name>
    <name evidence="4" type="ORF">NCTC13533_02628</name>
</gene>
<dbReference type="InterPro" id="IPR006015">
    <property type="entry name" value="Universal_stress_UspA"/>
</dbReference>
<feature type="domain" description="UspA" evidence="2">
    <location>
        <begin position="13"/>
        <end position="154"/>
    </location>
</feature>
<dbReference type="SUPFAM" id="SSF52402">
    <property type="entry name" value="Adenine nucleotide alpha hydrolases-like"/>
    <property type="match status" value="2"/>
</dbReference>
<dbReference type="RefSeq" id="WP_073331070.1">
    <property type="nucleotide sequence ID" value="NZ_CP033920.1"/>
</dbReference>
<dbReference type="InterPro" id="IPR014729">
    <property type="entry name" value="Rossmann-like_a/b/a_fold"/>
</dbReference>
<dbReference type="AlphaFoldDB" id="A0A1M7DA12"/>
<comment type="similarity">
    <text evidence="1">Belongs to the universal stress protein A family.</text>
</comment>